<reference evidence="1 2" key="1">
    <citation type="journal article" date="2014" name="Genome Announc.">
        <title>Draft Genome Sequence of the Agar-Degrading Bacterium Catenovulum sp. Strain DS-2, Isolated from Intestines of Haliotis diversicolor.</title>
        <authorList>
            <person name="Shan D."/>
            <person name="Li X."/>
            <person name="Gu Z."/>
            <person name="Wei G."/>
            <person name="Gao Z."/>
            <person name="Shao Z."/>
        </authorList>
    </citation>
    <scope>NUCLEOTIDE SEQUENCE [LARGE SCALE GENOMIC DNA]</scope>
    <source>
        <strain evidence="1 2">DS-2</strain>
    </source>
</reference>
<keyword evidence="2" id="KW-1185">Reference proteome</keyword>
<organism evidence="1 2">
    <name type="scientific">Catenovulum agarivorans DS-2</name>
    <dbReference type="NCBI Taxonomy" id="1328313"/>
    <lineage>
        <taxon>Bacteria</taxon>
        <taxon>Pseudomonadati</taxon>
        <taxon>Pseudomonadota</taxon>
        <taxon>Gammaproteobacteria</taxon>
        <taxon>Alteromonadales</taxon>
        <taxon>Alteromonadaceae</taxon>
        <taxon>Catenovulum</taxon>
    </lineage>
</organism>
<evidence type="ECO:0008006" key="3">
    <source>
        <dbReference type="Google" id="ProtNLM"/>
    </source>
</evidence>
<evidence type="ECO:0000313" key="1">
    <source>
        <dbReference type="EMBL" id="EWH09275.1"/>
    </source>
</evidence>
<dbReference type="PROSITE" id="PS51257">
    <property type="entry name" value="PROKAR_LIPOPROTEIN"/>
    <property type="match status" value="1"/>
</dbReference>
<protein>
    <recommendedName>
        <fullName evidence="3">Lipoprotein</fullName>
    </recommendedName>
</protein>
<comment type="caution">
    <text evidence="1">The sequence shown here is derived from an EMBL/GenBank/DDBJ whole genome shotgun (WGS) entry which is preliminary data.</text>
</comment>
<dbReference type="OrthoDB" id="6383305at2"/>
<evidence type="ECO:0000313" key="2">
    <source>
        <dbReference type="Proteomes" id="UP000019276"/>
    </source>
</evidence>
<dbReference type="RefSeq" id="WP_035015336.1">
    <property type="nucleotide sequence ID" value="NZ_ARZY01000026.1"/>
</dbReference>
<dbReference type="EMBL" id="ARZY01000026">
    <property type="protein sequence ID" value="EWH09275.1"/>
    <property type="molecule type" value="Genomic_DNA"/>
</dbReference>
<gene>
    <name evidence="1" type="ORF">DS2_13444</name>
</gene>
<name>W7QVF7_9ALTE</name>
<sequence length="194" mass="21874">MKYLSILLLLLTATACSSIPLKTLYKLRNASPLQAPAEHIRVAIRSDKNLQIKQGNVQLELGYQTADNQLDIQDIYFVEVQEFSQKHNQLPTALQNSLQDNQQVIILKLTAADAAQFKQRQQLISQYEQTGKKGRGRLLASVNGGCYKTEQQPTSLPTDIFIQFDPQDGYLLFVEDLDILSHEQMANTHIGKCN</sequence>
<dbReference type="Proteomes" id="UP000019276">
    <property type="component" value="Unassembled WGS sequence"/>
</dbReference>
<dbReference type="AlphaFoldDB" id="W7QVF7"/>
<dbReference type="eggNOG" id="ENOG5032RM6">
    <property type="taxonomic scope" value="Bacteria"/>
</dbReference>
<accession>W7QVF7</accession>
<proteinExistence type="predicted"/>
<dbReference type="STRING" id="1328313.DS2_13444"/>